<dbReference type="GO" id="GO:0005856">
    <property type="term" value="C:cytoskeleton"/>
    <property type="evidence" value="ECO:0007669"/>
    <property type="project" value="InterPro"/>
</dbReference>
<dbReference type="Proteomes" id="UP000694392">
    <property type="component" value="Unplaced"/>
</dbReference>
<evidence type="ECO:0000313" key="2">
    <source>
        <dbReference type="Ensembl" id="ENSSPUP00000011640.1"/>
    </source>
</evidence>
<reference evidence="2" key="1">
    <citation type="submission" date="2025-08" db="UniProtKB">
        <authorList>
            <consortium name="Ensembl"/>
        </authorList>
    </citation>
    <scope>IDENTIFICATION</scope>
</reference>
<dbReference type="Ensembl" id="ENSSPUT00000012422.1">
    <property type="protein sequence ID" value="ENSSPUP00000011640.1"/>
    <property type="gene ID" value="ENSSPUG00000008914.1"/>
</dbReference>
<dbReference type="Gene3D" id="3.10.20.90">
    <property type="entry name" value="Phosphatidylinositol 3-kinase Catalytic Subunit, Chain A, domain 1"/>
    <property type="match status" value="1"/>
</dbReference>
<accession>A0A8D0GT56</accession>
<dbReference type="InterPro" id="IPR038185">
    <property type="entry name" value="MyTH4_dom_sf"/>
</dbReference>
<dbReference type="AlphaFoldDB" id="A0A8D0GT56"/>
<evidence type="ECO:0000313" key="3">
    <source>
        <dbReference type="Proteomes" id="UP000694392"/>
    </source>
</evidence>
<dbReference type="Gene3D" id="1.25.40.530">
    <property type="entry name" value="MyTH4 domain"/>
    <property type="match status" value="1"/>
</dbReference>
<evidence type="ECO:0000259" key="1">
    <source>
        <dbReference type="PROSITE" id="PS51016"/>
    </source>
</evidence>
<reference evidence="2" key="2">
    <citation type="submission" date="2025-09" db="UniProtKB">
        <authorList>
            <consortium name="Ensembl"/>
        </authorList>
    </citation>
    <scope>IDENTIFICATION</scope>
</reference>
<dbReference type="InterPro" id="IPR051567">
    <property type="entry name" value="Unconventional_Myosin_ATPase"/>
</dbReference>
<dbReference type="InterPro" id="IPR000857">
    <property type="entry name" value="MyTH4_dom"/>
</dbReference>
<dbReference type="Pfam" id="PF00784">
    <property type="entry name" value="MyTH4"/>
    <property type="match status" value="1"/>
</dbReference>
<name>A0A8D0GT56_SPHPU</name>
<sequence>MLSQVASQLWRNPHEEQRQRGWGLMAALLGAFAPSPALEKPLLKFVSDHGMEGYNAVCQRKILTSMQQTEKDFEVSRDHPPTQLEWTTNQRKGKMVLDVFTYREEKISVEVESWTTGEQYASWLLSSRGLDKVPRGWSVSMFTGETWRDLPGCDFVLDLIGEMEEAALHSRSSSDY</sequence>
<keyword evidence="3" id="KW-1185">Reference proteome</keyword>
<dbReference type="PANTHER" id="PTHR22692:SF16">
    <property type="entry name" value="MYOSIN XVB"/>
    <property type="match status" value="1"/>
</dbReference>
<dbReference type="GeneTree" id="ENSGT00930000151032"/>
<organism evidence="2 3">
    <name type="scientific">Sphenodon punctatus</name>
    <name type="common">Tuatara</name>
    <name type="synonym">Hatteria punctata</name>
    <dbReference type="NCBI Taxonomy" id="8508"/>
    <lineage>
        <taxon>Eukaryota</taxon>
        <taxon>Metazoa</taxon>
        <taxon>Chordata</taxon>
        <taxon>Craniata</taxon>
        <taxon>Vertebrata</taxon>
        <taxon>Euteleostomi</taxon>
        <taxon>Lepidosauria</taxon>
        <taxon>Sphenodontia</taxon>
        <taxon>Sphenodontidae</taxon>
        <taxon>Sphenodon</taxon>
    </lineage>
</organism>
<protein>
    <recommendedName>
        <fullName evidence="1">MyTH4 domain-containing protein</fullName>
    </recommendedName>
</protein>
<feature type="domain" description="MyTH4" evidence="1">
    <location>
        <begin position="1"/>
        <end position="90"/>
    </location>
</feature>
<dbReference type="PROSITE" id="PS51016">
    <property type="entry name" value="MYTH4"/>
    <property type="match status" value="1"/>
</dbReference>
<proteinExistence type="predicted"/>
<dbReference type="PANTHER" id="PTHR22692">
    <property type="entry name" value="MYOSIN VII, XV"/>
    <property type="match status" value="1"/>
</dbReference>